<comment type="cofactor">
    <cofactor evidence="2">
        <name>Zn(2+)</name>
        <dbReference type="ChEBI" id="CHEBI:29105"/>
    </cofactor>
</comment>
<evidence type="ECO:0000256" key="2">
    <source>
        <dbReference type="ARBA" id="ARBA00001947"/>
    </source>
</evidence>
<dbReference type="InterPro" id="IPR044066">
    <property type="entry name" value="TRIAD_supradom"/>
</dbReference>
<keyword evidence="18" id="KW-1185">Reference proteome</keyword>
<dbReference type="InterPro" id="IPR013083">
    <property type="entry name" value="Znf_RING/FYVE/PHD"/>
</dbReference>
<dbReference type="CDD" id="cd20341">
    <property type="entry name" value="BRcat_RBR_RNF14"/>
    <property type="match status" value="1"/>
</dbReference>
<dbReference type="SMART" id="SM00647">
    <property type="entry name" value="IBR"/>
    <property type="match status" value="2"/>
</dbReference>
<dbReference type="AlphaFoldDB" id="A0A2G5ESC2"/>
<dbReference type="STRING" id="218851.A0A2G5ESC2"/>
<accession>A0A2G5ESC2</accession>
<name>A0A2G5ESC2_AQUCA</name>
<protein>
    <recommendedName>
        <fullName evidence="5">RBR-type E3 ubiquitin transferase</fullName>
        <ecNumber evidence="5">2.3.2.31</ecNumber>
    </recommendedName>
</protein>
<dbReference type="SUPFAM" id="SSF54495">
    <property type="entry name" value="UBC-like"/>
    <property type="match status" value="1"/>
</dbReference>
<evidence type="ECO:0000256" key="7">
    <source>
        <dbReference type="ARBA" id="ARBA00022723"/>
    </source>
</evidence>
<dbReference type="GO" id="GO:0061630">
    <property type="term" value="F:ubiquitin protein ligase activity"/>
    <property type="evidence" value="ECO:0007669"/>
    <property type="project" value="UniProtKB-EC"/>
</dbReference>
<dbReference type="InterPro" id="IPR031127">
    <property type="entry name" value="E3_UB_ligase_RBR"/>
</dbReference>
<dbReference type="InterPro" id="IPR006575">
    <property type="entry name" value="RWD_dom"/>
</dbReference>
<evidence type="ECO:0000256" key="6">
    <source>
        <dbReference type="ARBA" id="ARBA00022679"/>
    </source>
</evidence>
<dbReference type="EC" id="2.3.2.31" evidence="5"/>
<organism evidence="17 18">
    <name type="scientific">Aquilegia coerulea</name>
    <name type="common">Rocky mountain columbine</name>
    <dbReference type="NCBI Taxonomy" id="218851"/>
    <lineage>
        <taxon>Eukaryota</taxon>
        <taxon>Viridiplantae</taxon>
        <taxon>Streptophyta</taxon>
        <taxon>Embryophyta</taxon>
        <taxon>Tracheophyta</taxon>
        <taxon>Spermatophyta</taxon>
        <taxon>Magnoliopsida</taxon>
        <taxon>Ranunculales</taxon>
        <taxon>Ranunculaceae</taxon>
        <taxon>Thalictroideae</taxon>
        <taxon>Aquilegia</taxon>
    </lineage>
</organism>
<dbReference type="GO" id="GO:0016567">
    <property type="term" value="P:protein ubiquitination"/>
    <property type="evidence" value="ECO:0007669"/>
    <property type="project" value="InterPro"/>
</dbReference>
<evidence type="ECO:0000313" key="17">
    <source>
        <dbReference type="EMBL" id="PIA58630.1"/>
    </source>
</evidence>
<evidence type="ECO:0000256" key="12">
    <source>
        <dbReference type="PROSITE-ProRule" id="PRU00175"/>
    </source>
</evidence>
<dbReference type="Pfam" id="PF26200">
    <property type="entry name" value="Rcat_RNF216"/>
    <property type="match status" value="2"/>
</dbReference>
<evidence type="ECO:0000256" key="9">
    <source>
        <dbReference type="ARBA" id="ARBA00022771"/>
    </source>
</evidence>
<dbReference type="Pfam" id="PF01485">
    <property type="entry name" value="IBR"/>
    <property type="match status" value="1"/>
</dbReference>
<feature type="compositionally biased region" description="Polar residues" evidence="13">
    <location>
        <begin position="127"/>
        <end position="155"/>
    </location>
</feature>
<dbReference type="PROSITE" id="PS51873">
    <property type="entry name" value="TRIAD"/>
    <property type="match status" value="1"/>
</dbReference>
<comment type="function">
    <text evidence="3">Might act as an E3 ubiquitin-protein ligase, or as part of E3 complex, which accepts ubiquitin from specific E2 ubiquitin-conjugating enzymes and then transfers it to substrates.</text>
</comment>
<dbReference type="GO" id="GO:0008270">
    <property type="term" value="F:zinc ion binding"/>
    <property type="evidence" value="ECO:0007669"/>
    <property type="project" value="UniProtKB-KW"/>
</dbReference>
<evidence type="ECO:0000256" key="3">
    <source>
        <dbReference type="ARBA" id="ARBA00003976"/>
    </source>
</evidence>
<dbReference type="PANTHER" id="PTHR11685">
    <property type="entry name" value="RBR FAMILY RING FINGER AND IBR DOMAIN-CONTAINING"/>
    <property type="match status" value="1"/>
</dbReference>
<evidence type="ECO:0000256" key="1">
    <source>
        <dbReference type="ARBA" id="ARBA00001798"/>
    </source>
</evidence>
<evidence type="ECO:0000259" key="14">
    <source>
        <dbReference type="PROSITE" id="PS50089"/>
    </source>
</evidence>
<dbReference type="SMART" id="SM00184">
    <property type="entry name" value="RING"/>
    <property type="match status" value="3"/>
</dbReference>
<dbReference type="CDD" id="cd23821">
    <property type="entry name" value="RWD_IMPACT"/>
    <property type="match status" value="1"/>
</dbReference>
<keyword evidence="9 12" id="KW-0863">Zinc-finger</keyword>
<keyword evidence="11" id="KW-0862">Zinc</keyword>
<dbReference type="InterPro" id="IPR017907">
    <property type="entry name" value="Znf_RING_CS"/>
</dbReference>
<evidence type="ECO:0000259" key="16">
    <source>
        <dbReference type="PROSITE" id="PS51873"/>
    </source>
</evidence>
<dbReference type="PROSITE" id="PS50089">
    <property type="entry name" value="ZF_RING_2"/>
    <property type="match status" value="1"/>
</dbReference>
<comment type="catalytic activity">
    <reaction evidence="1">
        <text>[E2 ubiquitin-conjugating enzyme]-S-ubiquitinyl-L-cysteine + [acceptor protein]-L-lysine = [E2 ubiquitin-conjugating enzyme]-L-cysteine + [acceptor protein]-N(6)-ubiquitinyl-L-lysine.</text>
        <dbReference type="EC" id="2.3.2.31"/>
    </reaction>
</comment>
<dbReference type="Pfam" id="PF05773">
    <property type="entry name" value="RWD"/>
    <property type="match status" value="1"/>
</dbReference>
<keyword evidence="6" id="KW-0808">Transferase</keyword>
<keyword evidence="8" id="KW-0677">Repeat</keyword>
<gene>
    <name evidence="17" type="ORF">AQUCO_00500521v1</name>
</gene>
<evidence type="ECO:0000256" key="8">
    <source>
        <dbReference type="ARBA" id="ARBA00022737"/>
    </source>
</evidence>
<dbReference type="InParanoid" id="A0A2G5ESC2"/>
<comment type="similarity">
    <text evidence="4">Belongs to the RBR family. Ariadne subfamily.</text>
</comment>
<feature type="domain" description="RWD" evidence="15">
    <location>
        <begin position="202"/>
        <end position="348"/>
    </location>
</feature>
<dbReference type="InterPro" id="IPR001841">
    <property type="entry name" value="Znf_RING"/>
</dbReference>
<sequence>MASCPISPYPGSPLCSFPWSAPSCLLGPCISYQKVWCTDLPPGSLRHSPLPFVSLREFLPPIHLTLLLHSLLGPESDALVPVPDSFGFKGSLTPQQKQKIKSTILILCKSTMKKGTGTEVRREQDHQQPLNKSKQQEKQPSCSSNDGVVSELKSNTSDPKQVFHFHEDVKDVSRLLEELSLVGEEVELSEEQLIINNQLQEDEIMAMEAIYGDNTTILTREGSRRSFQIHVPVETPDELTISAKLLVLSDVNNKLEEKSTNTIASTDLSNEFSYTFEVQHLPPVVLKCLLPKSYPSHQPPYFTLSVQWLDSLRISELCRMLDSLWEDQPNQEVIHQWVEWLHSSSLSYLGIEKDIILGPYNMPNTGDRRAVSGNISPDIDIPSLMNYNDEKCHEVFRVNLHECCICFSEYTGTEFIELPCKHFFCRKCMETFSSIQVKEGTVNQLLCPDCGGMVPPGILKRLLGNEEFERWESLLLQRTLESMSDIVYCPRCESACLEDGDHHAQCAKCFFSFCSLCRQRRHVGLACPPPELTLEILMERQASSQLNEDQKRRELDIINEIISIKMVLLDSKRCPSCKTGIFKTAGCNKMKCKCGQLFCYQCGETIKGYDHFRERCNLFPREAIRRREVAEPHPVGDIVVVDHTCPICSQMNVKVTIDNHMFCRTCQNNYCYVCRKSVRNGYQHFGPRGCQRYTDE</sequence>
<dbReference type="Gene3D" id="3.30.40.10">
    <property type="entry name" value="Zinc/RING finger domain, C3HC4 (zinc finger)"/>
    <property type="match status" value="1"/>
</dbReference>
<dbReference type="EMBL" id="KZ305022">
    <property type="protein sequence ID" value="PIA58630.1"/>
    <property type="molecule type" value="Genomic_DNA"/>
</dbReference>
<feature type="domain" description="RING-type" evidence="14">
    <location>
        <begin position="403"/>
        <end position="450"/>
    </location>
</feature>
<evidence type="ECO:0000256" key="13">
    <source>
        <dbReference type="SAM" id="MobiDB-lite"/>
    </source>
</evidence>
<evidence type="ECO:0000256" key="5">
    <source>
        <dbReference type="ARBA" id="ARBA00012251"/>
    </source>
</evidence>
<proteinExistence type="inferred from homology"/>
<keyword evidence="10" id="KW-0833">Ubl conjugation pathway</keyword>
<dbReference type="FunCoup" id="A0A2G5ESC2">
    <property type="interactions" value="2051"/>
</dbReference>
<evidence type="ECO:0000256" key="11">
    <source>
        <dbReference type="ARBA" id="ARBA00022833"/>
    </source>
</evidence>
<dbReference type="InterPro" id="IPR002867">
    <property type="entry name" value="IBR_dom"/>
</dbReference>
<evidence type="ECO:0000256" key="4">
    <source>
        <dbReference type="ARBA" id="ARBA00005884"/>
    </source>
</evidence>
<evidence type="ECO:0000259" key="15">
    <source>
        <dbReference type="PROSITE" id="PS50908"/>
    </source>
</evidence>
<feature type="region of interest" description="Disordered" evidence="13">
    <location>
        <begin position="116"/>
        <end position="155"/>
    </location>
</feature>
<dbReference type="Proteomes" id="UP000230069">
    <property type="component" value="Unassembled WGS sequence"/>
</dbReference>
<evidence type="ECO:0000256" key="10">
    <source>
        <dbReference type="ARBA" id="ARBA00022786"/>
    </source>
</evidence>
<dbReference type="SMART" id="SM00591">
    <property type="entry name" value="RWD"/>
    <property type="match status" value="1"/>
</dbReference>
<dbReference type="InterPro" id="IPR016135">
    <property type="entry name" value="UBQ-conjugating_enzyme/RWD"/>
</dbReference>
<dbReference type="OrthoDB" id="1431934at2759"/>
<dbReference type="SUPFAM" id="SSF57850">
    <property type="entry name" value="RING/U-box"/>
    <property type="match status" value="4"/>
</dbReference>
<dbReference type="Gene3D" id="1.20.120.1750">
    <property type="match status" value="1"/>
</dbReference>
<dbReference type="PROSITE" id="PS00518">
    <property type="entry name" value="ZF_RING_1"/>
    <property type="match status" value="1"/>
</dbReference>
<dbReference type="FunFam" id="3.30.40.10:FF:000358">
    <property type="entry name" value="RBR-type E3 ubiquitin transferase"/>
    <property type="match status" value="1"/>
</dbReference>
<dbReference type="Gene3D" id="3.10.110.10">
    <property type="entry name" value="Ubiquitin Conjugating Enzyme"/>
    <property type="match status" value="1"/>
</dbReference>
<reference evidence="17 18" key="1">
    <citation type="submission" date="2017-09" db="EMBL/GenBank/DDBJ databases">
        <title>WGS assembly of Aquilegia coerulea Goldsmith.</title>
        <authorList>
            <person name="Hodges S."/>
            <person name="Kramer E."/>
            <person name="Nordborg M."/>
            <person name="Tomkins J."/>
            <person name="Borevitz J."/>
            <person name="Derieg N."/>
            <person name="Yan J."/>
            <person name="Mihaltcheva S."/>
            <person name="Hayes R.D."/>
            <person name="Rokhsar D."/>
        </authorList>
    </citation>
    <scope>NUCLEOTIDE SEQUENCE [LARGE SCALE GENOMIC DNA]</scope>
    <source>
        <strain evidence="18">cv. Goldsmith</strain>
    </source>
</reference>
<evidence type="ECO:0000313" key="18">
    <source>
        <dbReference type="Proteomes" id="UP000230069"/>
    </source>
</evidence>
<keyword evidence="7" id="KW-0479">Metal-binding</keyword>
<dbReference type="PROSITE" id="PS50908">
    <property type="entry name" value="RWD"/>
    <property type="match status" value="1"/>
</dbReference>
<feature type="domain" description="RING-type" evidence="16">
    <location>
        <begin position="399"/>
        <end position="622"/>
    </location>
</feature>